<protein>
    <recommendedName>
        <fullName evidence="1">HEPN domain-containing protein</fullName>
    </recommendedName>
</protein>
<dbReference type="Proteomes" id="UP000290261">
    <property type="component" value="Unassembled WGS sequence"/>
</dbReference>
<organism evidence="2 3">
    <name type="scientific">Flagellimonas olearia</name>
    <dbReference type="NCBI Taxonomy" id="552546"/>
    <lineage>
        <taxon>Bacteria</taxon>
        <taxon>Pseudomonadati</taxon>
        <taxon>Bacteroidota</taxon>
        <taxon>Flavobacteriia</taxon>
        <taxon>Flavobacteriales</taxon>
        <taxon>Flavobacteriaceae</taxon>
        <taxon>Flagellimonas</taxon>
    </lineage>
</organism>
<dbReference type="EMBL" id="JJMP01000006">
    <property type="protein sequence ID" value="RYC51209.1"/>
    <property type="molecule type" value="Genomic_DNA"/>
</dbReference>
<dbReference type="CDD" id="cd05403">
    <property type="entry name" value="NT_KNTase_like"/>
    <property type="match status" value="1"/>
</dbReference>
<dbReference type="InterPro" id="IPR043519">
    <property type="entry name" value="NT_sf"/>
</dbReference>
<keyword evidence="3" id="KW-1185">Reference proteome</keyword>
<dbReference type="InterPro" id="IPR052548">
    <property type="entry name" value="Type_VII_TA_antitoxin"/>
</dbReference>
<gene>
    <name evidence="2" type="ORF">DN53_13445</name>
</gene>
<proteinExistence type="predicted"/>
<dbReference type="InterPro" id="IPR041633">
    <property type="entry name" value="Polbeta"/>
</dbReference>
<dbReference type="Gene3D" id="1.20.120.330">
    <property type="entry name" value="Nucleotidyltransferases domain 2"/>
    <property type="match status" value="1"/>
</dbReference>
<comment type="caution">
    <text evidence="2">The sequence shown here is derived from an EMBL/GenBank/DDBJ whole genome shotgun (WGS) entry which is preliminary data.</text>
</comment>
<dbReference type="PROSITE" id="PS50910">
    <property type="entry name" value="HEPN"/>
    <property type="match status" value="1"/>
</dbReference>
<evidence type="ECO:0000313" key="3">
    <source>
        <dbReference type="Proteomes" id="UP000290261"/>
    </source>
</evidence>
<sequence length="295" mass="34401">MNKTVAHLPDHKQAELHQLTALLSGFKEVEMVLLFGSYARGNWVEDTYVEQGITYEYRSDYDLLVVLTHEDLQQKFRIEDQIKAELTATGQVATPVNLIFHGIKHLNQALRVGNYFFRDIKKEGIVLYDSGKHQLASPKKLTPKQYQDKAQDYFDQWFPSANNALKKYEFSISEDLLNEAAFDLHQAVERYYTTILLVFTDYRPKDHNLETLGIKVAMCDKRFDLFPKQTEEHKRLFELLKRAYIDARYNMKEYHITKGDLEYLSHKVLQLKQLTEEICQEKIAQIGEDAANTGP</sequence>
<dbReference type="SUPFAM" id="SSF81593">
    <property type="entry name" value="Nucleotidyltransferase substrate binding subunit/domain"/>
    <property type="match status" value="1"/>
</dbReference>
<feature type="domain" description="HEPN" evidence="1">
    <location>
        <begin position="158"/>
        <end position="278"/>
    </location>
</feature>
<name>A0A444VKB5_9FLAO</name>
<dbReference type="AlphaFoldDB" id="A0A444VKB5"/>
<dbReference type="Pfam" id="PF18765">
    <property type="entry name" value="Polbeta"/>
    <property type="match status" value="1"/>
</dbReference>
<dbReference type="Pfam" id="PF05168">
    <property type="entry name" value="HEPN"/>
    <property type="match status" value="1"/>
</dbReference>
<evidence type="ECO:0000313" key="2">
    <source>
        <dbReference type="EMBL" id="RYC51209.1"/>
    </source>
</evidence>
<reference evidence="2 3" key="1">
    <citation type="submission" date="2014-04" db="EMBL/GenBank/DDBJ databases">
        <title>Whole genome of Muricauda olearia.</title>
        <authorList>
            <person name="Zhang X.-H."/>
            <person name="Tang K."/>
        </authorList>
    </citation>
    <scope>NUCLEOTIDE SEQUENCE [LARGE SCALE GENOMIC DNA]</scope>
    <source>
        <strain evidence="2 3">Th120</strain>
    </source>
</reference>
<dbReference type="SMART" id="SM00748">
    <property type="entry name" value="HEPN"/>
    <property type="match status" value="1"/>
</dbReference>
<dbReference type="PANTHER" id="PTHR33933">
    <property type="entry name" value="NUCLEOTIDYLTRANSFERASE"/>
    <property type="match status" value="1"/>
</dbReference>
<evidence type="ECO:0000259" key="1">
    <source>
        <dbReference type="PROSITE" id="PS50910"/>
    </source>
</evidence>
<dbReference type="SUPFAM" id="SSF81301">
    <property type="entry name" value="Nucleotidyltransferase"/>
    <property type="match status" value="1"/>
</dbReference>
<dbReference type="InterPro" id="IPR007842">
    <property type="entry name" value="HEPN_dom"/>
</dbReference>
<dbReference type="RefSeq" id="WP_129654264.1">
    <property type="nucleotide sequence ID" value="NZ_ML142910.1"/>
</dbReference>
<dbReference type="PANTHER" id="PTHR33933:SF1">
    <property type="entry name" value="PROTEIN ADENYLYLTRANSFERASE MNTA-RELATED"/>
    <property type="match status" value="1"/>
</dbReference>
<accession>A0A444VKB5</accession>
<dbReference type="Gene3D" id="3.30.460.10">
    <property type="entry name" value="Beta Polymerase, domain 2"/>
    <property type="match status" value="1"/>
</dbReference>